<dbReference type="InterPro" id="IPR053831">
    <property type="entry name" value="SOGP_N"/>
</dbReference>
<dbReference type="SUPFAM" id="SSF48208">
    <property type="entry name" value="Six-hairpin glycosidases"/>
    <property type="match status" value="1"/>
</dbReference>
<dbReference type="InterPro" id="IPR033432">
    <property type="entry name" value="GH94_catalytic"/>
</dbReference>
<dbReference type="InterPro" id="IPR048773">
    <property type="entry name" value="SOGP_C"/>
</dbReference>
<dbReference type="EMBL" id="UGPG01000001">
    <property type="protein sequence ID" value="STY42987.1"/>
    <property type="molecule type" value="Genomic_DNA"/>
</dbReference>
<dbReference type="Pfam" id="PF21958">
    <property type="entry name" value="SOGP_N"/>
    <property type="match status" value="1"/>
</dbReference>
<dbReference type="Pfam" id="PF21270">
    <property type="entry name" value="SOGP_4th"/>
    <property type="match status" value="1"/>
</dbReference>
<dbReference type="PANTHER" id="PTHR37469:SF2">
    <property type="entry name" value="CELLOBIONIC ACID PHOSPHORYLASE"/>
    <property type="match status" value="1"/>
</dbReference>
<evidence type="ECO:0000256" key="2">
    <source>
        <dbReference type="ARBA" id="ARBA00022679"/>
    </source>
</evidence>
<feature type="domain" description="SOGP N-terminal" evidence="6">
    <location>
        <begin position="16"/>
        <end position="233"/>
    </location>
</feature>
<dbReference type="InterPro" id="IPR052047">
    <property type="entry name" value="GH94_Enzymes"/>
</dbReference>
<dbReference type="GO" id="GO:0005975">
    <property type="term" value="P:carbohydrate metabolic process"/>
    <property type="evidence" value="ECO:0007669"/>
    <property type="project" value="InterPro"/>
</dbReference>
<dbReference type="AlphaFoldDB" id="A0A378M9F3"/>
<reference evidence="7 8" key="1">
    <citation type="submission" date="2018-06" db="EMBL/GenBank/DDBJ databases">
        <authorList>
            <consortium name="Pathogen Informatics"/>
            <person name="Doyle S."/>
        </authorList>
    </citation>
    <scope>NUCLEOTIDE SEQUENCE [LARGE SCALE GENOMIC DNA]</scope>
    <source>
        <strain evidence="8">NCTC 10815</strain>
    </source>
</reference>
<keyword evidence="2" id="KW-0808">Transferase</keyword>
<dbReference type="PANTHER" id="PTHR37469">
    <property type="entry name" value="CELLOBIONIC ACID PHOSPHORYLASE-RELATED"/>
    <property type="match status" value="1"/>
</dbReference>
<gene>
    <name evidence="7" type="ORF">NCTC10815_00242</name>
</gene>
<keyword evidence="1" id="KW-0328">Glycosyltransferase</keyword>
<dbReference type="Proteomes" id="UP000254879">
    <property type="component" value="Unassembled WGS sequence"/>
</dbReference>
<dbReference type="GO" id="GO:0016757">
    <property type="term" value="F:glycosyltransferase activity"/>
    <property type="evidence" value="ECO:0007669"/>
    <property type="project" value="UniProtKB-KW"/>
</dbReference>
<dbReference type="Pfam" id="PF21250">
    <property type="entry name" value="SOGP_2nd"/>
    <property type="match status" value="1"/>
</dbReference>
<accession>A0A378M9F3</accession>
<dbReference type="InterPro" id="IPR012341">
    <property type="entry name" value="6hp_glycosidase-like_sf"/>
</dbReference>
<evidence type="ECO:0000313" key="7">
    <source>
        <dbReference type="EMBL" id="STY42987.1"/>
    </source>
</evidence>
<evidence type="ECO:0000313" key="8">
    <source>
        <dbReference type="Proteomes" id="UP000254879"/>
    </source>
</evidence>
<feature type="domain" description="Glycoside phosphorylase C-terminal" evidence="5">
    <location>
        <begin position="1001"/>
        <end position="1073"/>
    </location>
</feature>
<dbReference type="Gene3D" id="2.60.420.10">
    <property type="entry name" value="Maltose phosphorylase, domain 3"/>
    <property type="match status" value="1"/>
</dbReference>
<evidence type="ECO:0000259" key="6">
    <source>
        <dbReference type="Pfam" id="PF21958"/>
    </source>
</evidence>
<proteinExistence type="predicted"/>
<dbReference type="Pfam" id="PF17167">
    <property type="entry name" value="Glyco_hydro_94"/>
    <property type="match status" value="1"/>
</dbReference>
<dbReference type="RefSeq" id="WP_115345526.1">
    <property type="nucleotide sequence ID" value="NZ_UGPG01000001.1"/>
</dbReference>
<dbReference type="InterPro" id="IPR048771">
    <property type="entry name" value="SOGP_2nd"/>
</dbReference>
<evidence type="ECO:0000259" key="3">
    <source>
        <dbReference type="Pfam" id="PF17167"/>
    </source>
</evidence>
<evidence type="ECO:0000259" key="5">
    <source>
        <dbReference type="Pfam" id="PF21270"/>
    </source>
</evidence>
<feature type="domain" description="Glycosyl hydrolase 94 catalytic" evidence="3">
    <location>
        <begin position="668"/>
        <end position="948"/>
    </location>
</feature>
<evidence type="ECO:0000259" key="4">
    <source>
        <dbReference type="Pfam" id="PF21250"/>
    </source>
</evidence>
<evidence type="ECO:0000256" key="1">
    <source>
        <dbReference type="ARBA" id="ARBA00022676"/>
    </source>
</evidence>
<dbReference type="Gene3D" id="1.50.10.10">
    <property type="match status" value="1"/>
</dbReference>
<protein>
    <submittedName>
        <fullName evidence="7">Cellobiose phosphorylase</fullName>
    </submittedName>
</protein>
<name>A0A378M9F3_LISGR</name>
<sequence>MLKPAISVETGQLKAKFHETGQLAVLTGNDKMINQVIQNPLENRLTQLYLRKHQGEKILIAPLLTDTARFSYSASGVKYEGKAFDATYTVLFTLMENYWFYEVAIEGSGTFDFVYIQDLSLADSGAVRSNEAYISQYIDMKVTDTTDSGYVIQARQNQPQNGEFPAVQIGSFQKTIGFATDGFDIYGTTYKTTEEPTGLYQKQLPNRVYQYEFTEAVLQTESFRDKAEFVFYGKFSSNQPEASGEPVALATIRQAYVKQREIAWQAGTEVQWKRPLGPTISGKAVEMQIIDERYPDRIQEEWQGEELLSFFTPDYKHVVLPVKETQLLRPHGTILLDQVDPLHPENTLSASSYMYGLFLSQAVLGNTNMNKWNSNARNPLNLLKTSGVRVYLETEAGLQNLGMPSLWEITTNEAVWHYWLADDVITVRAFITATSKTIELAISSARQRAYSFVITNQVTMGANEYEQTPRKHISGKTVTYQLPANSLGEQIYPELAYQVTGDYDQITDERYFADVYQGTAELDVFVYPTTSEAHFYVQASFDGEFSQLEIDHAEDRRKFRSHYDELTAELYLEHPSRFTEKINITVFWYTHQMLVHYAAPHGLEQYSGAAWGTRDVSQGPFEFFYATGNQPVMKAIIETVFSHQYEQTGDWPQWFMFDKYTAIQQEESHGDVIVWPLKMLGDYLEATGDTDILSAELPYVDSEAKAFTAEKATLLEHVQKAVATIEARFMPGTYLSNYGDGDWDDTLQPTNSQLKASMVSSWTVALTYQVLGKLADWLPESERYQTIAEGIYKDFHQYMLGETDIIPGFLNLEDPQEVRYMIHPNDKETNSHYRLIPMTQSVISELVDAKQAAANFDIIREHLFYPDGVRLMDRPANYTGGVSRHFKRAEQAANFGREIGLQYVHAHIRYVEALAKVGNTEAWEMLEKINPINISEAVPNAAARQANTYFSSSDAAFINRYEAQEKYDLVKKGGIPVQGGWRIYSSGPGIYLNQLISSVLGIRQTQTQLLFDPVLPNELDGLEAHIQLAGKRFDIQFIAAEKRSIEINGETAVFEQEANPYREGALSIDKNQLPNNAQLTIYF</sequence>
<feature type="domain" description="Glycoside phosphorylase super sandwich" evidence="4">
    <location>
        <begin position="294"/>
        <end position="535"/>
    </location>
</feature>
<dbReference type="InterPro" id="IPR008928">
    <property type="entry name" value="6-hairpin_glycosidase_sf"/>
</dbReference>
<organism evidence="7 8">
    <name type="scientific">Listeria grayi</name>
    <name type="common">Listeria murrayi</name>
    <dbReference type="NCBI Taxonomy" id="1641"/>
    <lineage>
        <taxon>Bacteria</taxon>
        <taxon>Bacillati</taxon>
        <taxon>Bacillota</taxon>
        <taxon>Bacilli</taxon>
        <taxon>Bacillales</taxon>
        <taxon>Listeriaceae</taxon>
        <taxon>Listeria</taxon>
    </lineage>
</organism>